<gene>
    <name evidence="2" type="ORF">A2074_00695</name>
</gene>
<comment type="caution">
    <text evidence="2">The sequence shown here is derived from an EMBL/GenBank/DDBJ whole genome shotgun (WGS) entry which is preliminary data.</text>
</comment>
<reference evidence="2 3" key="1">
    <citation type="journal article" date="2016" name="Nat. Commun.">
        <title>Thousands of microbial genomes shed light on interconnected biogeochemical processes in an aquifer system.</title>
        <authorList>
            <person name="Anantharaman K."/>
            <person name="Brown C.T."/>
            <person name="Hug L.A."/>
            <person name="Sharon I."/>
            <person name="Castelle C.J."/>
            <person name="Probst A.J."/>
            <person name="Thomas B.C."/>
            <person name="Singh A."/>
            <person name="Wilkins M.J."/>
            <person name="Karaoz U."/>
            <person name="Brodie E.L."/>
            <person name="Williams K.H."/>
            <person name="Hubbard S.S."/>
            <person name="Banfield J.F."/>
        </authorList>
    </citation>
    <scope>NUCLEOTIDE SEQUENCE [LARGE SCALE GENOMIC DNA]</scope>
</reference>
<dbReference type="Proteomes" id="UP000178086">
    <property type="component" value="Unassembled WGS sequence"/>
</dbReference>
<protein>
    <submittedName>
        <fullName evidence="2">Uncharacterized protein</fullName>
    </submittedName>
</protein>
<feature type="chain" id="PRO_5009483163" evidence="1">
    <location>
        <begin position="24"/>
        <end position="270"/>
    </location>
</feature>
<evidence type="ECO:0000256" key="1">
    <source>
        <dbReference type="SAM" id="SignalP"/>
    </source>
</evidence>
<keyword evidence="1" id="KW-0732">Signal</keyword>
<feature type="signal peptide" evidence="1">
    <location>
        <begin position="1"/>
        <end position="23"/>
    </location>
</feature>
<accession>A0A1F2UQF3</accession>
<dbReference type="AlphaFoldDB" id="A0A1F2UQF3"/>
<evidence type="ECO:0000313" key="2">
    <source>
        <dbReference type="EMBL" id="OFW32873.1"/>
    </source>
</evidence>
<sequence length="270" mass="28035">MKKLLVLLLALAVLMSLSGVAFAGSSFNWKSGSMVNGDIYKSILFKNEAKTHTGDAEAMANGGMTSVDSCSQATALDDKSTAENDSSRLVTNTGTADAVTAPADALNQANNSEEETITEQAETHADCSMFMDMTTCCDECCDREENHVRTDSNNDHACDMCGCECCPASVCGDICIDVEYQNKADAKTGDATAMGNMTCTDVSSSSSALATNGGTASNGDSTVVTNSGVANAASGTAVSTNLVNNSVMIDIFRGAMSTKTIDVVMNFLTQ</sequence>
<dbReference type="EMBL" id="MELI01000083">
    <property type="protein sequence ID" value="OFW32873.1"/>
    <property type="molecule type" value="Genomic_DNA"/>
</dbReference>
<evidence type="ECO:0000313" key="3">
    <source>
        <dbReference type="Proteomes" id="UP000178086"/>
    </source>
</evidence>
<proteinExistence type="predicted"/>
<name>A0A1F2UQF3_9ACTN</name>
<organism evidence="2 3">
    <name type="scientific">Candidatus Aquicultor primus</name>
    <dbReference type="NCBI Taxonomy" id="1797195"/>
    <lineage>
        <taxon>Bacteria</taxon>
        <taxon>Bacillati</taxon>
        <taxon>Actinomycetota</taxon>
        <taxon>Candidatus Aquicultoria</taxon>
        <taxon>Candidatus Aquicultorales</taxon>
        <taxon>Candidatus Aquicultoraceae</taxon>
        <taxon>Candidatus Aquicultor</taxon>
    </lineage>
</organism>